<sequence>MIVIMNVIPCLKSAHVPSHSILVLEKVMTQALRSMKYYPHAGLLHRIAGIIINRPTEKRKQR</sequence>
<dbReference type="Proteomes" id="UP000276215">
    <property type="component" value="Unassembled WGS sequence"/>
</dbReference>
<dbReference type="EMBL" id="ML120425">
    <property type="protein sequence ID" value="RPA95451.1"/>
    <property type="molecule type" value="Genomic_DNA"/>
</dbReference>
<name>A0A3N4JFH4_9PEZI</name>
<evidence type="ECO:0000313" key="2">
    <source>
        <dbReference type="Proteomes" id="UP000276215"/>
    </source>
</evidence>
<gene>
    <name evidence="1" type="ORF">L873DRAFT_1812755</name>
</gene>
<protein>
    <submittedName>
        <fullName evidence="1">Uncharacterized protein</fullName>
    </submittedName>
</protein>
<reference evidence="1 2" key="1">
    <citation type="journal article" date="2018" name="Nat. Ecol. Evol.">
        <title>Pezizomycetes genomes reveal the molecular basis of ectomycorrhizal truffle lifestyle.</title>
        <authorList>
            <person name="Murat C."/>
            <person name="Payen T."/>
            <person name="Noel B."/>
            <person name="Kuo A."/>
            <person name="Morin E."/>
            <person name="Chen J."/>
            <person name="Kohler A."/>
            <person name="Krizsan K."/>
            <person name="Balestrini R."/>
            <person name="Da Silva C."/>
            <person name="Montanini B."/>
            <person name="Hainaut M."/>
            <person name="Levati E."/>
            <person name="Barry K.W."/>
            <person name="Belfiori B."/>
            <person name="Cichocki N."/>
            <person name="Clum A."/>
            <person name="Dockter R.B."/>
            <person name="Fauchery L."/>
            <person name="Guy J."/>
            <person name="Iotti M."/>
            <person name="Le Tacon F."/>
            <person name="Lindquist E.A."/>
            <person name="Lipzen A."/>
            <person name="Malagnac F."/>
            <person name="Mello A."/>
            <person name="Molinier V."/>
            <person name="Miyauchi S."/>
            <person name="Poulain J."/>
            <person name="Riccioni C."/>
            <person name="Rubini A."/>
            <person name="Sitrit Y."/>
            <person name="Splivallo R."/>
            <person name="Traeger S."/>
            <person name="Wang M."/>
            <person name="Zifcakova L."/>
            <person name="Wipf D."/>
            <person name="Zambonelli A."/>
            <person name="Paolocci F."/>
            <person name="Nowrousian M."/>
            <person name="Ottonello S."/>
            <person name="Baldrian P."/>
            <person name="Spatafora J.W."/>
            <person name="Henrissat B."/>
            <person name="Nagy L.G."/>
            <person name="Aury J.M."/>
            <person name="Wincker P."/>
            <person name="Grigoriev I.V."/>
            <person name="Bonfante P."/>
            <person name="Martin F.M."/>
        </authorList>
    </citation>
    <scope>NUCLEOTIDE SEQUENCE [LARGE SCALE GENOMIC DNA]</scope>
    <source>
        <strain evidence="1 2">120613-1</strain>
    </source>
</reference>
<proteinExistence type="predicted"/>
<accession>A0A3N4JFH4</accession>
<dbReference type="AlphaFoldDB" id="A0A3N4JFH4"/>
<organism evidence="1 2">
    <name type="scientific">Choiromyces venosus 120613-1</name>
    <dbReference type="NCBI Taxonomy" id="1336337"/>
    <lineage>
        <taxon>Eukaryota</taxon>
        <taxon>Fungi</taxon>
        <taxon>Dikarya</taxon>
        <taxon>Ascomycota</taxon>
        <taxon>Pezizomycotina</taxon>
        <taxon>Pezizomycetes</taxon>
        <taxon>Pezizales</taxon>
        <taxon>Tuberaceae</taxon>
        <taxon>Choiromyces</taxon>
    </lineage>
</organism>
<keyword evidence="2" id="KW-1185">Reference proteome</keyword>
<evidence type="ECO:0000313" key="1">
    <source>
        <dbReference type="EMBL" id="RPA95451.1"/>
    </source>
</evidence>